<dbReference type="KEGG" id="cpoy:GP475_00465"/>
<keyword evidence="3" id="KW-1185">Reference proteome</keyword>
<organism evidence="2 3">
    <name type="scientific">Corynebacterium poyangense</name>
    <dbReference type="NCBI Taxonomy" id="2684405"/>
    <lineage>
        <taxon>Bacteria</taxon>
        <taxon>Bacillati</taxon>
        <taxon>Actinomycetota</taxon>
        <taxon>Actinomycetes</taxon>
        <taxon>Mycobacteriales</taxon>
        <taxon>Corynebacteriaceae</taxon>
        <taxon>Corynebacterium</taxon>
    </lineage>
</organism>
<evidence type="ECO:0000313" key="2">
    <source>
        <dbReference type="EMBL" id="QNQ89272.1"/>
    </source>
</evidence>
<dbReference type="InterPro" id="IPR012914">
    <property type="entry name" value="PucR_dom"/>
</dbReference>
<dbReference type="AlphaFoldDB" id="A0A7H0SL47"/>
<feature type="domain" description="Purine catabolism PurC-like" evidence="1">
    <location>
        <begin position="29"/>
        <end position="124"/>
    </location>
</feature>
<sequence length="177" mass="19559">MMNEFSFPPLGLRWLLSQRSLRLIPINHADQQFSTIQNLELADPSDYIQSPSVMLTLGLSLTNQSGQFRDYAQRMAKAGVVAIGFGTGMKHDEVPVELVHATAELGLGLFEIPKEISFISITTTAQAEQVRQLNAQKEAIDKEISALSREAQERGLEALVEYCASLCGGGFRWKSKC</sequence>
<evidence type="ECO:0000259" key="1">
    <source>
        <dbReference type="Pfam" id="PF07905"/>
    </source>
</evidence>
<dbReference type="RefSeq" id="WP_187974727.1">
    <property type="nucleotide sequence ID" value="NZ_CP046884.1"/>
</dbReference>
<dbReference type="Pfam" id="PF07905">
    <property type="entry name" value="PucR"/>
    <property type="match status" value="1"/>
</dbReference>
<proteinExistence type="predicted"/>
<evidence type="ECO:0000313" key="3">
    <source>
        <dbReference type="Proteomes" id="UP000516320"/>
    </source>
</evidence>
<dbReference type="Proteomes" id="UP000516320">
    <property type="component" value="Chromosome"/>
</dbReference>
<protein>
    <recommendedName>
        <fullName evidence="1">Purine catabolism PurC-like domain-containing protein</fullName>
    </recommendedName>
</protein>
<name>A0A7H0SL47_9CORY</name>
<accession>A0A7H0SL47</accession>
<gene>
    <name evidence="2" type="ORF">GP475_00465</name>
</gene>
<reference evidence="2 3" key="1">
    <citation type="submission" date="2019-12" db="EMBL/GenBank/DDBJ databases">
        <title>Corynebacterium sp. nov., isolated from feces of the Anser Albifrons in China.</title>
        <authorList>
            <person name="Liu Q."/>
        </authorList>
    </citation>
    <scope>NUCLEOTIDE SEQUENCE [LARGE SCALE GENOMIC DNA]</scope>
    <source>
        <strain evidence="2 3">4H37-19</strain>
    </source>
</reference>
<dbReference type="EMBL" id="CP046884">
    <property type="protein sequence ID" value="QNQ89272.1"/>
    <property type="molecule type" value="Genomic_DNA"/>
</dbReference>